<dbReference type="GO" id="GO:0006526">
    <property type="term" value="P:L-arginine biosynthetic process"/>
    <property type="evidence" value="ECO:0007669"/>
    <property type="project" value="UniProtKB-UniPathway"/>
</dbReference>
<keyword evidence="4" id="KW-0436">Ligase</keyword>
<dbReference type="AlphaFoldDB" id="A0A6N8HAW5"/>
<evidence type="ECO:0000259" key="8">
    <source>
        <dbReference type="Pfam" id="PF00764"/>
    </source>
</evidence>
<evidence type="ECO:0000259" key="9">
    <source>
        <dbReference type="Pfam" id="PF20979"/>
    </source>
</evidence>
<evidence type="ECO:0000313" key="10">
    <source>
        <dbReference type="EMBL" id="MUV03010.1"/>
    </source>
</evidence>
<dbReference type="PROSITE" id="PS00564">
    <property type="entry name" value="ARGININOSUCCIN_SYN_1"/>
    <property type="match status" value="1"/>
</dbReference>
<dbReference type="PANTHER" id="PTHR11587">
    <property type="entry name" value="ARGININOSUCCINATE SYNTHASE"/>
    <property type="match status" value="1"/>
</dbReference>
<evidence type="ECO:0000256" key="2">
    <source>
        <dbReference type="ARBA" id="ARBA00012286"/>
    </source>
</evidence>
<evidence type="ECO:0000313" key="11">
    <source>
        <dbReference type="Proteomes" id="UP000433945"/>
    </source>
</evidence>
<organism evidence="10 11">
    <name type="scientific">Flavobacterium rakeshii</name>
    <dbReference type="NCBI Taxonomy" id="1038845"/>
    <lineage>
        <taxon>Bacteria</taxon>
        <taxon>Pseudomonadati</taxon>
        <taxon>Bacteroidota</taxon>
        <taxon>Flavobacteriia</taxon>
        <taxon>Flavobacteriales</taxon>
        <taxon>Flavobacteriaceae</taxon>
        <taxon>Flavobacterium</taxon>
    </lineage>
</organism>
<dbReference type="InterPro" id="IPR023434">
    <property type="entry name" value="Arginosuc_synth_type_1_subfam"/>
</dbReference>
<dbReference type="Gene3D" id="3.90.1260.10">
    <property type="entry name" value="Argininosuccinate synthetase, chain A, domain 2"/>
    <property type="match status" value="1"/>
</dbReference>
<comment type="pathway">
    <text evidence="1">Amino-acid biosynthesis; L-arginine biosynthesis; L-arginine from L-ornithine and carbamoyl phosphate: step 2/3.</text>
</comment>
<dbReference type="InterPro" id="IPR014729">
    <property type="entry name" value="Rossmann-like_a/b/a_fold"/>
</dbReference>
<dbReference type="OrthoDB" id="9801641at2"/>
<dbReference type="GO" id="GO:0004055">
    <property type="term" value="F:argininosuccinate synthase activity"/>
    <property type="evidence" value="ECO:0007669"/>
    <property type="project" value="UniProtKB-EC"/>
</dbReference>
<keyword evidence="6" id="KW-0547">Nucleotide-binding</keyword>
<keyword evidence="5" id="KW-0028">Amino-acid biosynthesis</keyword>
<dbReference type="GO" id="GO:0000053">
    <property type="term" value="P:argininosuccinate metabolic process"/>
    <property type="evidence" value="ECO:0007669"/>
    <property type="project" value="TreeGrafter"/>
</dbReference>
<name>A0A6N8HAW5_9FLAO</name>
<dbReference type="FunFam" id="3.40.50.620:FF:000019">
    <property type="entry name" value="Argininosuccinate synthase"/>
    <property type="match status" value="1"/>
</dbReference>
<sequence length="397" mass="44344">MKKVVLAYSGGLDTSYCLKYLKNELGYEVHTILINTGGFTPEELNGIETRAYELGSALHVNLDIIDKYYEKAIKYLVFGNVLKNNTYPLSVSAERVFQALETVKYAKSVGAEAIAHGSTGAGNDQIRFDMVFQTIAPEMTIITPIRDLKLTRQEEVAYLQENGVEYSWEKAQYSINKGIWGTSVGGKETLTSSQPLPEEAYPSPLTKTQPEKVILHFEKGELTGINNEFDKPSVNIQKLEALASAFAIGRDIHVGDTIIGIKGRVGFEAAAPLIIIKAHHLLEKHVLGKWQLYWKEQLSNWYGMLFHEGQYLDPVMRNVEVFLEDTQKTVTGTVTVSLKPYHFTLDGIESAHDLMNTKFGQYGEVNNAWTSNDAKGFIKILGNAQNIYAQVNGESYD</sequence>
<evidence type="ECO:0000256" key="7">
    <source>
        <dbReference type="ARBA" id="ARBA00022840"/>
    </source>
</evidence>
<gene>
    <name evidence="10" type="ORF">GN157_04745</name>
</gene>
<dbReference type="Pfam" id="PF00764">
    <property type="entry name" value="Arginosuc_synth"/>
    <property type="match status" value="1"/>
</dbReference>
<dbReference type="InterPro" id="IPR048268">
    <property type="entry name" value="Arginosuc_syn_C"/>
</dbReference>
<dbReference type="Pfam" id="PF20979">
    <property type="entry name" value="Arginosuc_syn_C"/>
    <property type="match status" value="1"/>
</dbReference>
<evidence type="ECO:0000256" key="5">
    <source>
        <dbReference type="ARBA" id="ARBA00022605"/>
    </source>
</evidence>
<protein>
    <recommendedName>
        <fullName evidence="2">argininosuccinate synthase</fullName>
        <ecNumber evidence="2">6.3.4.5</ecNumber>
    </recommendedName>
</protein>
<dbReference type="PANTHER" id="PTHR11587:SF2">
    <property type="entry name" value="ARGININOSUCCINATE SYNTHASE"/>
    <property type="match status" value="1"/>
</dbReference>
<evidence type="ECO:0000256" key="3">
    <source>
        <dbReference type="ARBA" id="ARBA00022571"/>
    </source>
</evidence>
<accession>A0A6N8HAW5</accession>
<dbReference type="RefSeq" id="WP_157481960.1">
    <property type="nucleotide sequence ID" value="NZ_WOWP01000013.1"/>
</dbReference>
<proteinExistence type="predicted"/>
<dbReference type="EMBL" id="WOWP01000013">
    <property type="protein sequence ID" value="MUV03010.1"/>
    <property type="molecule type" value="Genomic_DNA"/>
</dbReference>
<dbReference type="InterPro" id="IPR048267">
    <property type="entry name" value="Arginosuc_syn_N"/>
</dbReference>
<evidence type="ECO:0000256" key="6">
    <source>
        <dbReference type="ARBA" id="ARBA00022741"/>
    </source>
</evidence>
<reference evidence="10 11" key="1">
    <citation type="submission" date="2019-12" db="EMBL/GenBank/DDBJ databases">
        <authorList>
            <person name="Sun J.-Q."/>
        </authorList>
    </citation>
    <scope>NUCLEOTIDE SEQUENCE [LARGE SCALE GENOMIC DNA]</scope>
    <source>
        <strain evidence="10 11">JCM 17928</strain>
    </source>
</reference>
<dbReference type="InterPro" id="IPR024074">
    <property type="entry name" value="AS_cat/multimer_dom_body"/>
</dbReference>
<dbReference type="Gene3D" id="3.40.50.620">
    <property type="entry name" value="HUPs"/>
    <property type="match status" value="1"/>
</dbReference>
<evidence type="ECO:0000256" key="1">
    <source>
        <dbReference type="ARBA" id="ARBA00004967"/>
    </source>
</evidence>
<dbReference type="CDD" id="cd01999">
    <property type="entry name" value="ASS"/>
    <property type="match status" value="1"/>
</dbReference>
<keyword evidence="11" id="KW-1185">Reference proteome</keyword>
<dbReference type="InterPro" id="IPR018223">
    <property type="entry name" value="Arginosuc_synth_CS"/>
</dbReference>
<dbReference type="UniPathway" id="UPA00068">
    <property type="reaction ID" value="UER00113"/>
</dbReference>
<keyword evidence="7" id="KW-0067">ATP-binding</keyword>
<feature type="domain" description="Arginosuccinate synthase C-terminal" evidence="9">
    <location>
        <begin position="173"/>
        <end position="385"/>
    </location>
</feature>
<keyword evidence="3" id="KW-0055">Arginine biosynthesis</keyword>
<dbReference type="SUPFAM" id="SSF69864">
    <property type="entry name" value="Argininosuccinate synthetase, C-terminal domain"/>
    <property type="match status" value="1"/>
</dbReference>
<dbReference type="Proteomes" id="UP000433945">
    <property type="component" value="Unassembled WGS sequence"/>
</dbReference>
<dbReference type="InterPro" id="IPR001518">
    <property type="entry name" value="Arginosuc_synth"/>
</dbReference>
<dbReference type="GO" id="GO:0000050">
    <property type="term" value="P:urea cycle"/>
    <property type="evidence" value="ECO:0007669"/>
    <property type="project" value="TreeGrafter"/>
</dbReference>
<feature type="domain" description="Arginosuccinate synthase-like N-terminal" evidence="8">
    <location>
        <begin position="3"/>
        <end position="165"/>
    </location>
</feature>
<comment type="caution">
    <text evidence="10">The sequence shown here is derived from an EMBL/GenBank/DDBJ whole genome shotgun (WGS) entry which is preliminary data.</text>
</comment>
<dbReference type="EC" id="6.3.4.5" evidence="2"/>
<dbReference type="GO" id="GO:0005524">
    <property type="term" value="F:ATP binding"/>
    <property type="evidence" value="ECO:0007669"/>
    <property type="project" value="UniProtKB-KW"/>
</dbReference>
<evidence type="ECO:0000256" key="4">
    <source>
        <dbReference type="ARBA" id="ARBA00022598"/>
    </source>
</evidence>
<dbReference type="SUPFAM" id="SSF52402">
    <property type="entry name" value="Adenine nucleotide alpha hydrolases-like"/>
    <property type="match status" value="1"/>
</dbReference>
<dbReference type="GO" id="GO:0005737">
    <property type="term" value="C:cytoplasm"/>
    <property type="evidence" value="ECO:0007669"/>
    <property type="project" value="TreeGrafter"/>
</dbReference>